<organism evidence="1">
    <name type="scientific">Thermomicrobium roseum</name>
    <dbReference type="NCBI Taxonomy" id="500"/>
    <lineage>
        <taxon>Bacteria</taxon>
        <taxon>Pseudomonadati</taxon>
        <taxon>Thermomicrobiota</taxon>
        <taxon>Thermomicrobia</taxon>
        <taxon>Thermomicrobiales</taxon>
        <taxon>Thermomicrobiaceae</taxon>
        <taxon>Thermomicrobium</taxon>
    </lineage>
</organism>
<protein>
    <submittedName>
        <fullName evidence="1">Uncharacterized protein</fullName>
    </submittedName>
</protein>
<proteinExistence type="predicted"/>
<name>A0A7C2BEW4_THERO</name>
<accession>A0A7C2BEW4</accession>
<dbReference type="AlphaFoldDB" id="A0A7C2BEW4"/>
<dbReference type="EMBL" id="DSJL01000001">
    <property type="protein sequence ID" value="HEF64125.1"/>
    <property type="molecule type" value="Genomic_DNA"/>
</dbReference>
<sequence length="261" mass="29242">MIDEPPRLENFDRALFDANSIKIDNQWWPLTPGTQFIYEGHSIENDEKVAHRIVFTVTDLTKEIAGVRTLVIFDRDYQNGQLVEAELTFFAQDRVGNIWHFGQYRETYDATEFVGGRVWLQDYSEGARAGIMVQADPRPGTADYSQGYAPAPFNWTDRARVSELGAKVSVPYGDFDGVLVIEEFNAEEPGASQLKYYAPGVGLVQVGWRGNDPAQEELQLVEITKLEGDALAEVRAQALELEARAYVYGRTPPAEVLASSE</sequence>
<reference evidence="1" key="1">
    <citation type="journal article" date="2020" name="mSystems">
        <title>Genome- and Community-Level Interaction Insights into Carbon Utilization and Element Cycling Functions of Hydrothermarchaeota in Hydrothermal Sediment.</title>
        <authorList>
            <person name="Zhou Z."/>
            <person name="Liu Y."/>
            <person name="Xu W."/>
            <person name="Pan J."/>
            <person name="Luo Z.H."/>
            <person name="Li M."/>
        </authorList>
    </citation>
    <scope>NUCLEOTIDE SEQUENCE [LARGE SCALE GENOMIC DNA]</scope>
    <source>
        <strain evidence="1">SpSt-222</strain>
    </source>
</reference>
<gene>
    <name evidence="1" type="ORF">ENP47_00710</name>
</gene>
<comment type="caution">
    <text evidence="1">The sequence shown here is derived from an EMBL/GenBank/DDBJ whole genome shotgun (WGS) entry which is preliminary data.</text>
</comment>
<evidence type="ECO:0000313" key="1">
    <source>
        <dbReference type="EMBL" id="HEF64125.1"/>
    </source>
</evidence>